<name>A0ABV9A374_9ACTN</name>
<gene>
    <name evidence="2" type="ORF">ACFPA8_04550</name>
</gene>
<dbReference type="SUPFAM" id="SSF53597">
    <property type="entry name" value="Dihydrofolate reductase-like"/>
    <property type="match status" value="1"/>
</dbReference>
<reference evidence="3" key="1">
    <citation type="journal article" date="2019" name="Int. J. Syst. Evol. Microbiol.">
        <title>The Global Catalogue of Microorganisms (GCM) 10K type strain sequencing project: providing services to taxonomists for standard genome sequencing and annotation.</title>
        <authorList>
            <consortium name="The Broad Institute Genomics Platform"/>
            <consortium name="The Broad Institute Genome Sequencing Center for Infectious Disease"/>
            <person name="Wu L."/>
            <person name="Ma J."/>
        </authorList>
    </citation>
    <scope>NUCLEOTIDE SEQUENCE [LARGE SCALE GENOMIC DNA]</scope>
    <source>
        <strain evidence="3">CGMCC 4.7357</strain>
    </source>
</reference>
<dbReference type="RefSeq" id="WP_386442567.1">
    <property type="nucleotide sequence ID" value="NZ_JBHSFH010000003.1"/>
</dbReference>
<dbReference type="Proteomes" id="UP001595997">
    <property type="component" value="Unassembled WGS sequence"/>
</dbReference>
<dbReference type="InterPro" id="IPR024072">
    <property type="entry name" value="DHFR-like_dom_sf"/>
</dbReference>
<accession>A0ABV9A374</accession>
<organism evidence="2 3">
    <name type="scientific">Streptomyces ovatisporus</name>
    <dbReference type="NCBI Taxonomy" id="1128682"/>
    <lineage>
        <taxon>Bacteria</taxon>
        <taxon>Bacillati</taxon>
        <taxon>Actinomycetota</taxon>
        <taxon>Actinomycetes</taxon>
        <taxon>Kitasatosporales</taxon>
        <taxon>Streptomycetaceae</taxon>
        <taxon>Streptomyces</taxon>
    </lineage>
</organism>
<dbReference type="Pfam" id="PF01872">
    <property type="entry name" value="RibD_C"/>
    <property type="match status" value="1"/>
</dbReference>
<feature type="domain" description="Bacterial bifunctional deaminase-reductase C-terminal" evidence="1">
    <location>
        <begin position="4"/>
        <end position="182"/>
    </location>
</feature>
<sequence>MGRIVVAMSVSLDGFMAGPDGELDWHLVDDELHRHFNDELRGMSAFLDGRVSYELMAGFWPTADADPASTEPEKDFAGIWRDMPKIVFSRTLDPAGLGWNTTLRRSVDVEEILALKARPGGDMALGGATLAAVFREHDLIDEYRLYVHPVLLGRGRALFRPDDARAGLRLAGTRTLRNGVVLLRHERS</sequence>
<proteinExistence type="predicted"/>
<dbReference type="PANTHER" id="PTHR38011">
    <property type="entry name" value="DIHYDROFOLATE REDUCTASE FAMILY PROTEIN (AFU_ORTHOLOGUE AFUA_8G06820)"/>
    <property type="match status" value="1"/>
</dbReference>
<dbReference type="EMBL" id="JBHSFH010000003">
    <property type="protein sequence ID" value="MFC4493404.1"/>
    <property type="molecule type" value="Genomic_DNA"/>
</dbReference>
<evidence type="ECO:0000313" key="3">
    <source>
        <dbReference type="Proteomes" id="UP001595997"/>
    </source>
</evidence>
<evidence type="ECO:0000259" key="1">
    <source>
        <dbReference type="Pfam" id="PF01872"/>
    </source>
</evidence>
<comment type="caution">
    <text evidence="2">The sequence shown here is derived from an EMBL/GenBank/DDBJ whole genome shotgun (WGS) entry which is preliminary data.</text>
</comment>
<evidence type="ECO:0000313" key="2">
    <source>
        <dbReference type="EMBL" id="MFC4493404.1"/>
    </source>
</evidence>
<dbReference type="PANTHER" id="PTHR38011:SF11">
    <property type="entry name" value="2,5-DIAMINO-6-RIBOSYLAMINO-4(3H)-PYRIMIDINONE 5'-PHOSPHATE REDUCTASE"/>
    <property type="match status" value="1"/>
</dbReference>
<dbReference type="InterPro" id="IPR050765">
    <property type="entry name" value="Riboflavin_Biosynth_HTPR"/>
</dbReference>
<protein>
    <submittedName>
        <fullName evidence="2">Dihydrofolate reductase family protein</fullName>
    </submittedName>
</protein>
<dbReference type="InterPro" id="IPR002734">
    <property type="entry name" value="RibDG_C"/>
</dbReference>
<dbReference type="Gene3D" id="3.40.430.10">
    <property type="entry name" value="Dihydrofolate Reductase, subunit A"/>
    <property type="match status" value="1"/>
</dbReference>
<keyword evidence="3" id="KW-1185">Reference proteome</keyword>